<name>F2S2V8_TRIT1</name>
<dbReference type="InterPro" id="IPR002575">
    <property type="entry name" value="Aminoglycoside_PTrfase"/>
</dbReference>
<evidence type="ECO:0000313" key="3">
    <source>
        <dbReference type="Proteomes" id="UP000009172"/>
    </source>
</evidence>
<dbReference type="InterPro" id="IPR051035">
    <property type="entry name" value="Mito_inheritance_9"/>
</dbReference>
<keyword evidence="3" id="KW-1185">Reference proteome</keyword>
<protein>
    <recommendedName>
        <fullName evidence="1">Aminoglycoside phosphotransferase domain-containing protein</fullName>
    </recommendedName>
</protein>
<organism evidence="2 3">
    <name type="scientific">Trichophyton tonsurans (strain CBS 112818)</name>
    <name type="common">Scalp ringworm fungus</name>
    <dbReference type="NCBI Taxonomy" id="647933"/>
    <lineage>
        <taxon>Eukaryota</taxon>
        <taxon>Fungi</taxon>
        <taxon>Dikarya</taxon>
        <taxon>Ascomycota</taxon>
        <taxon>Pezizomycotina</taxon>
        <taxon>Eurotiomycetes</taxon>
        <taxon>Eurotiomycetidae</taxon>
        <taxon>Onygenales</taxon>
        <taxon>Arthrodermataceae</taxon>
        <taxon>Trichophyton</taxon>
    </lineage>
</organism>
<reference evidence="3" key="1">
    <citation type="journal article" date="2012" name="MBio">
        <title>Comparative genome analysis of Trichophyton rubrum and related dermatophytes reveals candidate genes involved in infection.</title>
        <authorList>
            <person name="Martinez D.A."/>
            <person name="Oliver B.G."/>
            <person name="Graeser Y."/>
            <person name="Goldberg J.M."/>
            <person name="Li W."/>
            <person name="Martinez-Rossi N.M."/>
            <person name="Monod M."/>
            <person name="Shelest E."/>
            <person name="Barton R.C."/>
            <person name="Birch E."/>
            <person name="Brakhage A.A."/>
            <person name="Chen Z."/>
            <person name="Gurr S.J."/>
            <person name="Heiman D."/>
            <person name="Heitman J."/>
            <person name="Kosti I."/>
            <person name="Rossi A."/>
            <person name="Saif S."/>
            <person name="Samalova M."/>
            <person name="Saunders C.W."/>
            <person name="Shea T."/>
            <person name="Summerbell R.C."/>
            <person name="Xu J."/>
            <person name="Young S."/>
            <person name="Zeng Q."/>
            <person name="Birren B.W."/>
            <person name="Cuomo C.A."/>
            <person name="White T.C."/>
        </authorList>
    </citation>
    <scope>NUCLEOTIDE SEQUENCE [LARGE SCALE GENOMIC DNA]</scope>
    <source>
        <strain evidence="3">CBS 112818</strain>
    </source>
</reference>
<dbReference type="GO" id="GO:0005739">
    <property type="term" value="C:mitochondrion"/>
    <property type="evidence" value="ECO:0007669"/>
    <property type="project" value="TreeGrafter"/>
</dbReference>
<dbReference type="Gene3D" id="3.90.1200.10">
    <property type="match status" value="1"/>
</dbReference>
<dbReference type="Proteomes" id="UP000009172">
    <property type="component" value="Unassembled WGS sequence"/>
</dbReference>
<dbReference type="HOGENOM" id="CLU_019189_13_1_1"/>
<proteinExistence type="predicted"/>
<dbReference type="OrthoDB" id="4200494at2759"/>
<sequence>MSMSMSMSMFNSSNVNADIEDMRWKNNHGIALLRTNPPARLRRMRFFSPLSQPHPQLFLEKPDGAGNYDRLPSASIIPPTHLKQSSPSDFLVEVPATEHDMFAYRRHRWLFNEGKELALRYRQFDIQNLIKVAVDAVGDHARCCIKILKCAEGLHNKAFLLTLDTGQEVFAKLPNPNAGPSRYLTASEVATREFLRDIANLSVPRVLAWSADPANPVGAEYIIEQKANEIRLGRVWHEWPRESKLHIIEQIVKLENTLTSFKFSKHGCLYFRADLPDSFHGEDGGLLLGPDSPVGPGVLDRYVIGPLTEAELWSAERENMELDRGPWQRAEDYARAMGENEIAWIKRHASPRINAYISLNDPELPGQALDLLSKYLDAAPYLIPHDQALRANILWHPDLHLDNVFVDPATCEITGIVDWQGARIAPLFYQSCIPRMFRHDGPVREGWIVPSRPDNFDTLTQEEQSQVDRDLEKETVHKYYEAMVCKHFPHHWEVLKDMRSIQRKRSPTSLVTRVWENSDLFFLRQSLITIEALWDKIRPDETVEAPVSFTREELDLHMKEDENICGVGTMLKLFRDEGVLPEDGMVDPEDYDTAKANCRKFKDIFIGAAKNEQDRELFSKLWPYQDRE</sequence>
<dbReference type="EMBL" id="GG698506">
    <property type="protein sequence ID" value="EGD98010.1"/>
    <property type="molecule type" value="Genomic_DNA"/>
</dbReference>
<dbReference type="PANTHER" id="PTHR36091">
    <property type="entry name" value="ALTERED INHERITANCE OF MITOCHONDRIA PROTEIN 9, MITOCHONDRIAL"/>
    <property type="match status" value="1"/>
</dbReference>
<dbReference type="PANTHER" id="PTHR36091:SF2">
    <property type="entry name" value="AMINOGLYCOSIDE PHOSPHOTRANSFERASE DOMAIN-CONTAINING PROTEIN"/>
    <property type="match status" value="1"/>
</dbReference>
<evidence type="ECO:0000259" key="1">
    <source>
        <dbReference type="Pfam" id="PF01636"/>
    </source>
</evidence>
<dbReference type="InterPro" id="IPR011009">
    <property type="entry name" value="Kinase-like_dom_sf"/>
</dbReference>
<accession>F2S2V8</accession>
<gene>
    <name evidence="2" type="ORF">TESG_05307</name>
</gene>
<evidence type="ECO:0000313" key="2">
    <source>
        <dbReference type="EMBL" id="EGD98010.1"/>
    </source>
</evidence>
<feature type="domain" description="Aminoglycoside phosphotransferase" evidence="1">
    <location>
        <begin position="368"/>
        <end position="429"/>
    </location>
</feature>
<dbReference type="SUPFAM" id="SSF56112">
    <property type="entry name" value="Protein kinase-like (PK-like)"/>
    <property type="match status" value="1"/>
</dbReference>
<dbReference type="Pfam" id="PF01636">
    <property type="entry name" value="APH"/>
    <property type="match status" value="1"/>
</dbReference>
<dbReference type="AlphaFoldDB" id="F2S2V8"/>